<proteinExistence type="predicted"/>
<accession>A0AAQ4DQW1</accession>
<dbReference type="EMBL" id="JARKHS020028002">
    <property type="protein sequence ID" value="KAK8764851.1"/>
    <property type="molecule type" value="Genomic_DNA"/>
</dbReference>
<comment type="caution">
    <text evidence="1">The sequence shown here is derived from an EMBL/GenBank/DDBJ whole genome shotgun (WGS) entry which is preliminary data.</text>
</comment>
<keyword evidence="2" id="KW-1185">Reference proteome</keyword>
<dbReference type="InterPro" id="IPR012674">
    <property type="entry name" value="Calycin"/>
</dbReference>
<protein>
    <recommendedName>
        <fullName evidence="3">Lipocalin</fullName>
    </recommendedName>
</protein>
<dbReference type="Proteomes" id="UP001321473">
    <property type="component" value="Unassembled WGS sequence"/>
</dbReference>
<dbReference type="AlphaFoldDB" id="A0AAQ4DQW1"/>
<organism evidence="1 2">
    <name type="scientific">Amblyomma americanum</name>
    <name type="common">Lone star tick</name>
    <dbReference type="NCBI Taxonomy" id="6943"/>
    <lineage>
        <taxon>Eukaryota</taxon>
        <taxon>Metazoa</taxon>
        <taxon>Ecdysozoa</taxon>
        <taxon>Arthropoda</taxon>
        <taxon>Chelicerata</taxon>
        <taxon>Arachnida</taxon>
        <taxon>Acari</taxon>
        <taxon>Parasitiformes</taxon>
        <taxon>Ixodida</taxon>
        <taxon>Ixodoidea</taxon>
        <taxon>Ixodidae</taxon>
        <taxon>Amblyomminae</taxon>
        <taxon>Amblyomma</taxon>
    </lineage>
</organism>
<sequence length="163" mass="19421">MSPEQWLKSTDDVYLKFMSGYHEKWSPFRCFKSKHSRVQTGNTYYRNVEFLQTKTGKWSTRKYPLQVHLSYAPGKKDQAYLIIKAEPKGKRPPNVRHQYVILYASDYCIIIGDEYPAEDKRTRCTYWTTYNRFDKFDGLCEYIFELYCAQPNITVSVASECWK</sequence>
<gene>
    <name evidence="1" type="ORF">V5799_032545</name>
</gene>
<evidence type="ECO:0008006" key="3">
    <source>
        <dbReference type="Google" id="ProtNLM"/>
    </source>
</evidence>
<evidence type="ECO:0000313" key="1">
    <source>
        <dbReference type="EMBL" id="KAK8764851.1"/>
    </source>
</evidence>
<reference evidence="1 2" key="1">
    <citation type="journal article" date="2023" name="Arcadia Sci">
        <title>De novo assembly of a long-read Amblyomma americanum tick genome.</title>
        <authorList>
            <person name="Chou S."/>
            <person name="Poskanzer K.E."/>
            <person name="Rollins M."/>
            <person name="Thuy-Boun P.S."/>
        </authorList>
    </citation>
    <scope>NUCLEOTIDE SEQUENCE [LARGE SCALE GENOMIC DNA]</scope>
    <source>
        <strain evidence="1">F_SG_1</strain>
        <tissue evidence="1">Salivary glands</tissue>
    </source>
</reference>
<dbReference type="Gene3D" id="2.40.128.20">
    <property type="match status" value="1"/>
</dbReference>
<evidence type="ECO:0000313" key="2">
    <source>
        <dbReference type="Proteomes" id="UP001321473"/>
    </source>
</evidence>
<dbReference type="SUPFAM" id="SSF50814">
    <property type="entry name" value="Lipocalins"/>
    <property type="match status" value="1"/>
</dbReference>
<name>A0AAQ4DQW1_AMBAM</name>